<dbReference type="AlphaFoldDB" id="A0A160IQL6"/>
<name>A0A160IQL6_9BACL</name>
<protein>
    <submittedName>
        <fullName evidence="1">Uncharacterized protein</fullName>
    </submittedName>
</protein>
<dbReference type="KEGG" id="fpn:ABE65_017770"/>
<gene>
    <name evidence="1" type="ORF">ABE65_017770</name>
</gene>
<accession>A0A160IQL6</accession>
<dbReference type="STRING" id="1221500.ABE65_017770"/>
<evidence type="ECO:0000313" key="1">
    <source>
        <dbReference type="EMBL" id="ANC78546.1"/>
    </source>
</evidence>
<reference evidence="1 2" key="1">
    <citation type="submission" date="2016-04" db="EMBL/GenBank/DDBJ databases">
        <title>Complete genome sequence of Fictibacillus phosphorivorans G25-29, a strain toxic to nematodes.</title>
        <authorList>
            <person name="Zheng Z."/>
        </authorList>
    </citation>
    <scope>NUCLEOTIDE SEQUENCE [LARGE SCALE GENOMIC DNA]</scope>
    <source>
        <strain evidence="1 2">G25-29</strain>
    </source>
</reference>
<evidence type="ECO:0000313" key="2">
    <source>
        <dbReference type="Proteomes" id="UP000076623"/>
    </source>
</evidence>
<organism evidence="1 2">
    <name type="scientific">Fictibacillus phosphorivorans</name>
    <dbReference type="NCBI Taxonomy" id="1221500"/>
    <lineage>
        <taxon>Bacteria</taxon>
        <taxon>Bacillati</taxon>
        <taxon>Bacillota</taxon>
        <taxon>Bacilli</taxon>
        <taxon>Bacillales</taxon>
        <taxon>Fictibacillaceae</taxon>
        <taxon>Fictibacillus</taxon>
    </lineage>
</organism>
<keyword evidence="2" id="KW-1185">Reference proteome</keyword>
<proteinExistence type="predicted"/>
<dbReference type="EMBL" id="CP015378">
    <property type="protein sequence ID" value="ANC78546.1"/>
    <property type="molecule type" value="Genomic_DNA"/>
</dbReference>
<sequence length="168" mass="19009">MGLSVTSTQPNLWYSKEASRTISNQVTVIDNLSNKSEEIQATSSLKSKSTNIWEDLSSKYDIRNATFEEIKEISSALYQAGEVSIKDISLLTFDFDKATNNIKRLDRQGVMNGVSPDFNLYETKANEKGQRDWIKEISAKASKDFGYGNLIGYHNNLKTLDILKKLER</sequence>
<dbReference type="Proteomes" id="UP000076623">
    <property type="component" value="Chromosome"/>
</dbReference>